<dbReference type="InterPro" id="IPR002155">
    <property type="entry name" value="Thiolase"/>
</dbReference>
<dbReference type="PROSITE" id="PS00737">
    <property type="entry name" value="THIOLASE_2"/>
    <property type="match status" value="1"/>
</dbReference>
<dbReference type="PROSITE" id="PS00099">
    <property type="entry name" value="THIOLASE_3"/>
    <property type="match status" value="1"/>
</dbReference>
<evidence type="ECO:0000259" key="6">
    <source>
        <dbReference type="Pfam" id="PF00108"/>
    </source>
</evidence>
<dbReference type="InterPro" id="IPR020610">
    <property type="entry name" value="Thiolase_AS"/>
</dbReference>
<dbReference type="Pfam" id="PF00108">
    <property type="entry name" value="Thiolase_N"/>
    <property type="match status" value="1"/>
</dbReference>
<feature type="domain" description="Thiolase N-terminal" evidence="6">
    <location>
        <begin position="4"/>
        <end position="263"/>
    </location>
</feature>
<evidence type="ECO:0000256" key="4">
    <source>
        <dbReference type="PIRSR" id="PIRSR000429-1"/>
    </source>
</evidence>
<dbReference type="InterPro" id="IPR016039">
    <property type="entry name" value="Thiolase-like"/>
</dbReference>
<dbReference type="Gene3D" id="3.40.47.10">
    <property type="match status" value="2"/>
</dbReference>
<comment type="similarity">
    <text evidence="1 5">Belongs to the thiolase-like superfamily. Thiolase family.</text>
</comment>
<dbReference type="InterPro" id="IPR020616">
    <property type="entry name" value="Thiolase_N"/>
</dbReference>
<dbReference type="SUPFAM" id="SSF53901">
    <property type="entry name" value="Thiolase-like"/>
    <property type="match status" value="2"/>
</dbReference>
<gene>
    <name evidence="8" type="ORF">BZG02_17030</name>
</gene>
<evidence type="ECO:0000256" key="1">
    <source>
        <dbReference type="ARBA" id="ARBA00010982"/>
    </source>
</evidence>
<dbReference type="Pfam" id="PF02803">
    <property type="entry name" value="Thiolase_C"/>
    <property type="match status" value="1"/>
</dbReference>
<dbReference type="PANTHER" id="PTHR18919">
    <property type="entry name" value="ACETYL-COA C-ACYLTRANSFERASE"/>
    <property type="match status" value="1"/>
</dbReference>
<organism evidence="8 9">
    <name type="scientific">Labilibaculum filiforme</name>
    <dbReference type="NCBI Taxonomy" id="1940526"/>
    <lineage>
        <taxon>Bacteria</taxon>
        <taxon>Pseudomonadati</taxon>
        <taxon>Bacteroidota</taxon>
        <taxon>Bacteroidia</taxon>
        <taxon>Marinilabiliales</taxon>
        <taxon>Marinifilaceae</taxon>
        <taxon>Labilibaculum</taxon>
    </lineage>
</organism>
<evidence type="ECO:0000256" key="3">
    <source>
        <dbReference type="ARBA" id="ARBA00023315"/>
    </source>
</evidence>
<evidence type="ECO:0000259" key="7">
    <source>
        <dbReference type="Pfam" id="PF02803"/>
    </source>
</evidence>
<dbReference type="PIRSF" id="PIRSF000429">
    <property type="entry name" value="Ac-CoA_Ac_transf"/>
    <property type="match status" value="1"/>
</dbReference>
<proteinExistence type="inferred from homology"/>
<dbReference type="OrthoDB" id="9764892at2"/>
<comment type="caution">
    <text evidence="8">The sequence shown here is derived from an EMBL/GenBank/DDBJ whole genome shotgun (WGS) entry which is preliminary data.</text>
</comment>
<evidence type="ECO:0000313" key="8">
    <source>
        <dbReference type="EMBL" id="PKQ61001.1"/>
    </source>
</evidence>
<accession>A0A2N3HSH3</accession>
<evidence type="ECO:0000313" key="9">
    <source>
        <dbReference type="Proteomes" id="UP000233535"/>
    </source>
</evidence>
<dbReference type="FunFam" id="3.40.47.10:FF:000010">
    <property type="entry name" value="Acetyl-CoA acetyltransferase (Thiolase)"/>
    <property type="match status" value="1"/>
</dbReference>
<dbReference type="AlphaFoldDB" id="A0A2N3HSH3"/>
<keyword evidence="9" id="KW-1185">Reference proteome</keyword>
<keyword evidence="3 5" id="KW-0012">Acyltransferase</keyword>
<dbReference type="CDD" id="cd00751">
    <property type="entry name" value="thiolase"/>
    <property type="match status" value="1"/>
</dbReference>
<reference evidence="8 9" key="1">
    <citation type="journal article" date="2017" name="Front. Microbiol.">
        <title>Labilibaculum manganireducens gen. nov., sp. nov. and Labilibaculum filiforme sp. nov., Novel Bacteroidetes Isolated from Subsurface Sediments of the Baltic Sea.</title>
        <authorList>
            <person name="Vandieken V."/>
            <person name="Marshall I.P."/>
            <person name="Niemann H."/>
            <person name="Engelen B."/>
            <person name="Cypionka H."/>
        </authorList>
    </citation>
    <scope>NUCLEOTIDE SEQUENCE [LARGE SCALE GENOMIC DNA]</scope>
    <source>
        <strain evidence="8 9">59.16B</strain>
    </source>
</reference>
<dbReference type="InterPro" id="IPR020617">
    <property type="entry name" value="Thiolase_C"/>
</dbReference>
<dbReference type="NCBIfam" id="TIGR01930">
    <property type="entry name" value="AcCoA-C-Actrans"/>
    <property type="match status" value="1"/>
</dbReference>
<protein>
    <submittedName>
        <fullName evidence="8">Acetyl-CoA acetyltransferase</fullName>
    </submittedName>
</protein>
<dbReference type="EMBL" id="MVDD01000018">
    <property type="protein sequence ID" value="PKQ61001.1"/>
    <property type="molecule type" value="Genomic_DNA"/>
</dbReference>
<dbReference type="PANTHER" id="PTHR18919:SF107">
    <property type="entry name" value="ACETYL-COA ACETYLTRANSFERASE, CYTOSOLIC"/>
    <property type="match status" value="1"/>
</dbReference>
<feature type="domain" description="Thiolase C-terminal" evidence="7">
    <location>
        <begin position="270"/>
        <end position="399"/>
    </location>
</feature>
<dbReference type="RefSeq" id="WP_101262964.1">
    <property type="nucleotide sequence ID" value="NZ_MVDD01000018.1"/>
</dbReference>
<evidence type="ECO:0000256" key="5">
    <source>
        <dbReference type="RuleBase" id="RU003557"/>
    </source>
</evidence>
<keyword evidence="2 5" id="KW-0808">Transferase</keyword>
<dbReference type="InterPro" id="IPR020615">
    <property type="entry name" value="Thiolase_acyl_enz_int_AS"/>
</dbReference>
<feature type="active site" description="Proton acceptor" evidence="4">
    <location>
        <position position="387"/>
    </location>
</feature>
<dbReference type="InterPro" id="IPR020613">
    <property type="entry name" value="Thiolase_CS"/>
</dbReference>
<sequence>MSKVYIVAAKRTAIGKFLGALTPVKAVDMAATVIKNIIQETKVDTSRIDEVVVGNILSAGQGQGIARQASIKAGIPQEVPAYGINMICGSGMKTINLAYANIKAGEANLIIAGGTENMSDAGFVMPGTVRGGHKMMDLKAIDHMVFDGLTDAFEGCHMGITAENIASKYNLTREEQDAFSFASQQKAMSAIDNGRFKNEIVPVEIKSRKETIIFDTDEFVNRGTSLDKLAGLRPAFKKDGSVTAGNASGINDGAAFVMVASEEAVKEFGLTPLAEIIATGQGGVDPSIMGMGPVPAIEKVLKKANMKLEQMDVLELNEAFAAQSLGVMKQLCEDHSVSPDFFAEKCNLNGGAIALGHPIGASGTRITVSLIHEMKRTGKQYGLASLCIGGGMGTAIILKNV</sequence>
<dbReference type="GO" id="GO:0003988">
    <property type="term" value="F:acetyl-CoA C-acyltransferase activity"/>
    <property type="evidence" value="ECO:0007669"/>
    <property type="project" value="UniProtKB-ARBA"/>
</dbReference>
<feature type="active site" description="Acyl-thioester intermediate" evidence="4">
    <location>
        <position position="88"/>
    </location>
</feature>
<feature type="active site" description="Proton acceptor" evidence="4">
    <location>
        <position position="357"/>
    </location>
</feature>
<dbReference type="PROSITE" id="PS00098">
    <property type="entry name" value="THIOLASE_1"/>
    <property type="match status" value="1"/>
</dbReference>
<name>A0A2N3HSH3_9BACT</name>
<evidence type="ECO:0000256" key="2">
    <source>
        <dbReference type="ARBA" id="ARBA00022679"/>
    </source>
</evidence>
<dbReference type="Proteomes" id="UP000233535">
    <property type="component" value="Unassembled WGS sequence"/>
</dbReference>